<dbReference type="EMBL" id="WTVG01000029">
    <property type="protein sequence ID" value="NMG25306.1"/>
    <property type="molecule type" value="Genomic_DNA"/>
</dbReference>
<reference evidence="2" key="1">
    <citation type="submission" date="2019-12" db="EMBL/GenBank/DDBJ databases">
        <title>Comparative genomics gives insights into the taxonomy of the Azoarcus-Aromatoleum group and reveals separate origins of nif in the plant-associated Azoarcus and non-plant-associated Aromatoleum sub-groups.</title>
        <authorList>
            <person name="Lafos M."/>
            <person name="Maluk M."/>
            <person name="Batista M."/>
            <person name="Junghare M."/>
            <person name="Carmona M."/>
            <person name="Faoro H."/>
            <person name="Cruz L.M."/>
            <person name="Battistoni F."/>
            <person name="De Souza E."/>
            <person name="Pedrosa F."/>
            <person name="Chen W.-M."/>
            <person name="Poole P.S."/>
            <person name="Dixon R.A."/>
            <person name="James E.K."/>
        </authorList>
    </citation>
    <scope>NUCLEOTIDE SEQUENCE</scope>
    <source>
        <strain evidence="2">LuFRes1</strain>
    </source>
</reference>
<evidence type="ECO:0000313" key="2">
    <source>
        <dbReference type="EMBL" id="NMG25306.1"/>
    </source>
</evidence>
<dbReference type="RefSeq" id="WP_169118670.1">
    <property type="nucleotide sequence ID" value="NZ_WTVG02000040.1"/>
</dbReference>
<feature type="transmembrane region" description="Helical" evidence="1">
    <location>
        <begin position="83"/>
        <end position="104"/>
    </location>
</feature>
<feature type="transmembrane region" description="Helical" evidence="1">
    <location>
        <begin position="130"/>
        <end position="153"/>
    </location>
</feature>
<dbReference type="Pfam" id="PF10027">
    <property type="entry name" value="DUF2269"/>
    <property type="match status" value="1"/>
</dbReference>
<dbReference type="Proteomes" id="UP000615989">
    <property type="component" value="Unassembled WGS sequence"/>
</dbReference>
<comment type="caution">
    <text evidence="2">The sequence shown here is derived from an EMBL/GenBank/DDBJ whole genome shotgun (WGS) entry which is preliminary data.</text>
</comment>
<keyword evidence="1" id="KW-1133">Transmembrane helix</keyword>
<organism evidence="2 3">
    <name type="scientific">Aromatoleum anaerobium</name>
    <dbReference type="NCBI Taxonomy" id="182180"/>
    <lineage>
        <taxon>Bacteria</taxon>
        <taxon>Pseudomonadati</taxon>
        <taxon>Pseudomonadota</taxon>
        <taxon>Betaproteobacteria</taxon>
        <taxon>Rhodocyclales</taxon>
        <taxon>Rhodocyclaceae</taxon>
        <taxon>Aromatoleum</taxon>
    </lineage>
</organism>
<keyword evidence="3" id="KW-1185">Reference proteome</keyword>
<evidence type="ECO:0000313" key="3">
    <source>
        <dbReference type="Proteomes" id="UP000615989"/>
    </source>
</evidence>
<protein>
    <submittedName>
        <fullName evidence="2">DUF2269 family protein</fullName>
    </submittedName>
</protein>
<name>A0ABX1PPB2_9RHOO</name>
<sequence length="157" mass="17667">MEYQYLIVKWLHVLSSTVLFGTGIGSAFYLLRASLERDPLVVASVTRSVVVGDWLFTGTTVVLQPLTGFWLTALADVPLDSRWIAWSLVLYVLAVACWLPVVVIQIRLRDVAAEAAQNARPLLPPRYWRLFRVWFALGVPAFLAFVGIFYLMVAKPI</sequence>
<gene>
    <name evidence="2" type="ORF">GO606_11330</name>
</gene>
<dbReference type="InterPro" id="IPR018729">
    <property type="entry name" value="DUF2269_transmembrane"/>
</dbReference>
<feature type="transmembrane region" description="Helical" evidence="1">
    <location>
        <begin position="12"/>
        <end position="31"/>
    </location>
</feature>
<proteinExistence type="predicted"/>
<evidence type="ECO:0000256" key="1">
    <source>
        <dbReference type="SAM" id="Phobius"/>
    </source>
</evidence>
<keyword evidence="1" id="KW-0812">Transmembrane</keyword>
<accession>A0ABX1PPB2</accession>
<keyword evidence="1" id="KW-0472">Membrane</keyword>
<feature type="transmembrane region" description="Helical" evidence="1">
    <location>
        <begin position="51"/>
        <end position="71"/>
    </location>
</feature>